<evidence type="ECO:0000313" key="14">
    <source>
        <dbReference type="Proteomes" id="UP001517367"/>
    </source>
</evidence>
<dbReference type="SUPFAM" id="SSF49464">
    <property type="entry name" value="Carboxypeptidase regulatory domain-like"/>
    <property type="match status" value="1"/>
</dbReference>
<dbReference type="InterPro" id="IPR000531">
    <property type="entry name" value="Beta-barrel_TonB"/>
</dbReference>
<dbReference type="EMBL" id="SRMP02000052">
    <property type="protein sequence ID" value="MFN0293904.1"/>
    <property type="molecule type" value="Genomic_DNA"/>
</dbReference>
<dbReference type="NCBIfam" id="TIGR04056">
    <property type="entry name" value="OMP_RagA_SusC"/>
    <property type="match status" value="1"/>
</dbReference>
<dbReference type="Gene3D" id="2.40.170.20">
    <property type="entry name" value="TonB-dependent receptor, beta-barrel domain"/>
    <property type="match status" value="1"/>
</dbReference>
<evidence type="ECO:0000256" key="3">
    <source>
        <dbReference type="ARBA" id="ARBA00022452"/>
    </source>
</evidence>
<gene>
    <name evidence="13" type="ORF">E5L68_021185</name>
</gene>
<evidence type="ECO:0000256" key="6">
    <source>
        <dbReference type="ARBA" id="ARBA00023004"/>
    </source>
</evidence>
<dbReference type="InterPro" id="IPR008969">
    <property type="entry name" value="CarboxyPept-like_regulatory"/>
</dbReference>
<keyword evidence="4" id="KW-0406">Ion transport</keyword>
<keyword evidence="7 11" id="KW-0798">TonB box</keyword>
<reference evidence="13 14" key="1">
    <citation type="submission" date="2024-12" db="EMBL/GenBank/DDBJ databases">
        <authorList>
            <person name="Hu S."/>
        </authorList>
    </citation>
    <scope>NUCLEOTIDE SEQUENCE [LARGE SCALE GENOMIC DNA]</scope>
    <source>
        <strain evidence="13 14">P-25</strain>
    </source>
</reference>
<keyword evidence="4" id="KW-0410">Iron transport</keyword>
<dbReference type="InterPro" id="IPR011662">
    <property type="entry name" value="Secretin/TonB_short_N"/>
</dbReference>
<evidence type="ECO:0000256" key="10">
    <source>
        <dbReference type="PROSITE-ProRule" id="PRU01360"/>
    </source>
</evidence>
<keyword evidence="8 10" id="KW-0472">Membrane</keyword>
<dbReference type="Gene3D" id="2.170.130.10">
    <property type="entry name" value="TonB-dependent receptor, plug domain"/>
    <property type="match status" value="1"/>
</dbReference>
<name>A0ABW9JN90_9SPHI</name>
<dbReference type="Gene3D" id="3.55.50.30">
    <property type="match status" value="1"/>
</dbReference>
<keyword evidence="13" id="KW-0675">Receptor</keyword>
<comment type="subcellular location">
    <subcellularLocation>
        <location evidence="1 10">Cell outer membrane</location>
        <topology evidence="1 10">Multi-pass membrane protein</topology>
    </subcellularLocation>
</comment>
<evidence type="ECO:0000256" key="11">
    <source>
        <dbReference type="RuleBase" id="RU003357"/>
    </source>
</evidence>
<evidence type="ECO:0000256" key="4">
    <source>
        <dbReference type="ARBA" id="ARBA00022496"/>
    </source>
</evidence>
<organism evidence="13 14">
    <name type="scientific">Pedobacter helvus</name>
    <dbReference type="NCBI Taxonomy" id="2563444"/>
    <lineage>
        <taxon>Bacteria</taxon>
        <taxon>Pseudomonadati</taxon>
        <taxon>Bacteroidota</taxon>
        <taxon>Sphingobacteriia</taxon>
        <taxon>Sphingobacteriales</taxon>
        <taxon>Sphingobacteriaceae</taxon>
        <taxon>Pedobacter</taxon>
    </lineage>
</organism>
<evidence type="ECO:0000256" key="9">
    <source>
        <dbReference type="ARBA" id="ARBA00023237"/>
    </source>
</evidence>
<keyword evidence="2 10" id="KW-0813">Transport</keyword>
<dbReference type="SMART" id="SM00965">
    <property type="entry name" value="STN"/>
    <property type="match status" value="1"/>
</dbReference>
<dbReference type="Pfam" id="PF00593">
    <property type="entry name" value="TonB_dep_Rec_b-barrel"/>
    <property type="match status" value="1"/>
</dbReference>
<evidence type="ECO:0000256" key="2">
    <source>
        <dbReference type="ARBA" id="ARBA00022448"/>
    </source>
</evidence>
<keyword evidence="3 10" id="KW-1134">Transmembrane beta strand</keyword>
<dbReference type="Pfam" id="PF13715">
    <property type="entry name" value="CarbopepD_reg_2"/>
    <property type="match status" value="1"/>
</dbReference>
<sequence length="1089" mass="121286">MQEQLLRCKNAAQNSLRHFLKPLCLMLLLGFVNANVLWASQKAITISFNNTTIKEVFKELNQQTGLKFIYSPLDINEAKRITGTFNNATVDKIVGEVLSGLGVTYVIQDHTVVIKKAVKATTGVQERIIRGKVLDEEAKPMPGVTIRANASNSAALSDPDGNFTIKVTAADTDLTFNMLGFSPFTLKLEDKLEYEVKMIATDQRLNEVVVVGYGVQKRKDLTGSVSSVTTEQINKMPTTSVSEMLRGAAPGVQVTAGNNSPGGSSSILIRGRRSLSAGNDPLYIVDGVPTASIDDINANEIANIEILKDASAQSIYGARAANGVILVTTKRGVSSKTKVNVNSYVGAQSLFRNFEFYDGEQWAAYRKEAFYNAYGYYDEQEAFRGVMGEVYRSKEYVDWEDVMIGTAYQNKNDVLIQSGSEKTKYALSLGHFYQDGLVPESDFKRFTGRLNIDQTLSKTISLGANIAFTKSYRNIADGSFNSFITMPPLAKVYNADGSLREDVTEVGESHFNPLWNINNSDNLSITDRLNMNLFADWKINKDFSFRLNSSLNNRRVQDNTYLGIRHTTGRNNGGQATVSESTYNDYIVEAIVNYNKDIDKHHFDATAMASINGIQWKRIGNTGLGFPNDDLSYNAISSATTFSPMAYELSDRKLLSYMARARYNFDSKYLLTLSVRVDGSSVFGANNKYGYFPAASVAWRLKQENFLKDVRFLTDLKLRVSYGAVGNQGISPYTTLGLADRYLIEFGNTTQVGYLPNSQLVNPNLKWETSTSTNIGLDYGFFGGRLNGTIEYYDTQTTDLLVERSLATTTGYSSQLVNLGHVQNRGFELAVNGTVIEKKDFKWNVNVNFTLNRNKIKKIDGSLDANGNPKNDLNNNWFIGQSMNVSYDYRFDGIWQLTDNIAGSHMPAAKPGSVRVGDVNGDGVVSVDDRVIIQRDPKWLTSLITSFDYKNFNLSLDFYYLYGGYRYNSYLATFETGGDLTGKRNGIRRNYWTIHNPSNTAPAPNFVQTPAFLASSAYEKADYIKLRNISLSYRMPKSVVQKVKLDDLKLFCTMSNVFTITDVQAYGPEQNAGAYPEPRTLLFGINFSF</sequence>
<evidence type="ECO:0000313" key="13">
    <source>
        <dbReference type="EMBL" id="MFN0293904.1"/>
    </source>
</evidence>
<dbReference type="RefSeq" id="WP_138729554.1">
    <property type="nucleotide sequence ID" value="NZ_SRMP02000052.1"/>
</dbReference>
<dbReference type="InterPro" id="IPR032508">
    <property type="entry name" value="FecR_C"/>
</dbReference>
<comment type="caution">
    <text evidence="13">The sequence shown here is derived from an EMBL/GenBank/DDBJ whole genome shotgun (WGS) entry which is preliminary data.</text>
</comment>
<evidence type="ECO:0000256" key="1">
    <source>
        <dbReference type="ARBA" id="ARBA00004571"/>
    </source>
</evidence>
<dbReference type="NCBIfam" id="TIGR04057">
    <property type="entry name" value="SusC_RagA_signa"/>
    <property type="match status" value="1"/>
</dbReference>
<dbReference type="InterPro" id="IPR039426">
    <property type="entry name" value="TonB-dep_rcpt-like"/>
</dbReference>
<dbReference type="InterPro" id="IPR023996">
    <property type="entry name" value="TonB-dep_OMP_SusC/RagA"/>
</dbReference>
<dbReference type="Pfam" id="PF16344">
    <property type="entry name" value="FecR_C"/>
    <property type="match status" value="1"/>
</dbReference>
<dbReference type="Proteomes" id="UP001517367">
    <property type="component" value="Unassembled WGS sequence"/>
</dbReference>
<dbReference type="InterPro" id="IPR036942">
    <property type="entry name" value="Beta-barrel_TonB_sf"/>
</dbReference>
<dbReference type="SUPFAM" id="SSF56935">
    <property type="entry name" value="Porins"/>
    <property type="match status" value="1"/>
</dbReference>
<evidence type="ECO:0000256" key="8">
    <source>
        <dbReference type="ARBA" id="ARBA00023136"/>
    </source>
</evidence>
<keyword evidence="6" id="KW-0408">Iron</keyword>
<keyword evidence="9 10" id="KW-0998">Cell outer membrane</keyword>
<dbReference type="InterPro" id="IPR037066">
    <property type="entry name" value="Plug_dom_sf"/>
</dbReference>
<proteinExistence type="inferred from homology"/>
<accession>A0ABW9JN90</accession>
<feature type="domain" description="Secretin/TonB short N-terminal" evidence="12">
    <location>
        <begin position="66"/>
        <end position="117"/>
    </location>
</feature>
<comment type="similarity">
    <text evidence="10 11">Belongs to the TonB-dependent receptor family.</text>
</comment>
<dbReference type="InterPro" id="IPR012910">
    <property type="entry name" value="Plug_dom"/>
</dbReference>
<dbReference type="PROSITE" id="PS52016">
    <property type="entry name" value="TONB_DEPENDENT_REC_3"/>
    <property type="match status" value="1"/>
</dbReference>
<evidence type="ECO:0000256" key="7">
    <source>
        <dbReference type="ARBA" id="ARBA00023077"/>
    </source>
</evidence>
<keyword evidence="14" id="KW-1185">Reference proteome</keyword>
<evidence type="ECO:0000259" key="12">
    <source>
        <dbReference type="SMART" id="SM00965"/>
    </source>
</evidence>
<dbReference type="Gene3D" id="2.60.40.1120">
    <property type="entry name" value="Carboxypeptidase-like, regulatory domain"/>
    <property type="match status" value="1"/>
</dbReference>
<dbReference type="Pfam" id="PF07715">
    <property type="entry name" value="Plug"/>
    <property type="match status" value="1"/>
</dbReference>
<evidence type="ECO:0000256" key="5">
    <source>
        <dbReference type="ARBA" id="ARBA00022692"/>
    </source>
</evidence>
<protein>
    <submittedName>
        <fullName evidence="13">TonB-dependent receptor</fullName>
    </submittedName>
</protein>
<keyword evidence="5 10" id="KW-0812">Transmembrane</keyword>
<dbReference type="InterPro" id="IPR023997">
    <property type="entry name" value="TonB-dep_OMP_SusC/RagA_CS"/>
</dbReference>